<dbReference type="SUPFAM" id="SSF51735">
    <property type="entry name" value="NAD(P)-binding Rossmann-fold domains"/>
    <property type="match status" value="1"/>
</dbReference>
<feature type="compositionally biased region" description="Low complexity" evidence="1">
    <location>
        <begin position="263"/>
        <end position="272"/>
    </location>
</feature>
<proteinExistence type="predicted"/>
<accession>W0RLV1</accession>
<dbReference type="PROSITE" id="PS51318">
    <property type="entry name" value="TAT"/>
    <property type="match status" value="1"/>
</dbReference>
<dbReference type="Proteomes" id="UP000019151">
    <property type="component" value="Chromosome"/>
</dbReference>
<evidence type="ECO:0000313" key="5">
    <source>
        <dbReference type="Proteomes" id="UP000019151"/>
    </source>
</evidence>
<dbReference type="eggNOG" id="COG0673">
    <property type="taxonomic scope" value="Bacteria"/>
</dbReference>
<dbReference type="AlphaFoldDB" id="W0RLV1"/>
<dbReference type="Gene3D" id="3.40.50.720">
    <property type="entry name" value="NAD(P)-binding Rossmann-like Domain"/>
    <property type="match status" value="1"/>
</dbReference>
<sequence>MDNNDVSRRSFLGTVGTVASGAFAFTIVPRHVLGGPGYVAPSDRVNVAIVGAGGQGMSNARALVAGGQNVAVLVDVDYGFVDRQVANSTRPRPNAPNAPNPQQANVGAQLADQYAKATRYADFRVMLEKEKGIDGVVIATPDHGHAVQAIAAMQAGKAVYVQKPLTWSVAEARALAATAKRTGVVTQMGNQGHSFDGTRQMVEWIRAGLIGPVREVHIWTNRPIWPQGIPRPTTEALYTPPRGPVTAGGDGGVRAAAGGGPNGTPNGPTAPGGAPAIDWTARDMQRTFATLMASGLTAPPPGLNWDLFIGPSPMVPYHPIYHPFNWRGWTDWGMGALGDMGAHLVDQPFWALDLDLPTSIEATSSPFGLDVDASPATYPQAMTVHYEFAARGKMPPVKMSWYDGGLMPPRPEHLPDDVVLDRSGGGYFVGTKGIILYATYGNNPRLYPASLTEQAAKIPHSVKRITVSHEINWANAIMGKAEPSSDLAYASRLTETMLLGIVALRTGQGVKIAYDAANMRVTNRDDANQYLQREYRAGWTL</sequence>
<dbReference type="PANTHER" id="PTHR43818:SF10">
    <property type="entry name" value="NADH-DEPENDENT DEHYDROGENASE-RELATED"/>
    <property type="match status" value="1"/>
</dbReference>
<feature type="domain" description="Gfo/Idh/MocA-like oxidoreductase N-terminal" evidence="2">
    <location>
        <begin position="46"/>
        <end position="189"/>
    </location>
</feature>
<dbReference type="InterPro" id="IPR050463">
    <property type="entry name" value="Gfo/Idh/MocA_oxidrdct_glycsds"/>
</dbReference>
<dbReference type="PATRIC" id="fig|861299.3.peg.4583"/>
<dbReference type="KEGG" id="gba:J421_4527"/>
<keyword evidence="5" id="KW-1185">Reference proteome</keyword>
<evidence type="ECO:0000256" key="1">
    <source>
        <dbReference type="SAM" id="MobiDB-lite"/>
    </source>
</evidence>
<evidence type="ECO:0000259" key="2">
    <source>
        <dbReference type="Pfam" id="PF01408"/>
    </source>
</evidence>
<name>W0RLV1_9BACT</name>
<dbReference type="PANTHER" id="PTHR43818">
    <property type="entry name" value="BCDNA.GH03377"/>
    <property type="match status" value="1"/>
</dbReference>
<organism evidence="4 5">
    <name type="scientific">Gemmatirosa kalamazoonensis</name>
    <dbReference type="NCBI Taxonomy" id="861299"/>
    <lineage>
        <taxon>Bacteria</taxon>
        <taxon>Pseudomonadati</taxon>
        <taxon>Gemmatimonadota</taxon>
        <taxon>Gemmatimonadia</taxon>
        <taxon>Gemmatimonadales</taxon>
        <taxon>Gemmatimonadaceae</taxon>
        <taxon>Gemmatirosa</taxon>
    </lineage>
</organism>
<protein>
    <submittedName>
        <fullName evidence="4">Oxidoreductase domain protein</fullName>
    </submittedName>
</protein>
<feature type="region of interest" description="Disordered" evidence="1">
    <location>
        <begin position="245"/>
        <end position="272"/>
    </location>
</feature>
<feature type="compositionally biased region" description="Gly residues" evidence="1">
    <location>
        <begin position="246"/>
        <end position="262"/>
    </location>
</feature>
<dbReference type="RefSeq" id="WP_025413491.1">
    <property type="nucleotide sequence ID" value="NZ_CP007128.1"/>
</dbReference>
<dbReference type="InterPro" id="IPR006311">
    <property type="entry name" value="TAT_signal"/>
</dbReference>
<dbReference type="SUPFAM" id="SSF55347">
    <property type="entry name" value="Glyceraldehyde-3-phosphate dehydrogenase-like, C-terminal domain"/>
    <property type="match status" value="1"/>
</dbReference>
<dbReference type="Pfam" id="PF01408">
    <property type="entry name" value="GFO_IDH_MocA"/>
    <property type="match status" value="1"/>
</dbReference>
<evidence type="ECO:0000313" key="4">
    <source>
        <dbReference type="EMBL" id="AHG92064.1"/>
    </source>
</evidence>
<dbReference type="InterPro" id="IPR000683">
    <property type="entry name" value="Gfo/Idh/MocA-like_OxRdtase_N"/>
</dbReference>
<dbReference type="EMBL" id="CP007128">
    <property type="protein sequence ID" value="AHG92064.1"/>
    <property type="molecule type" value="Genomic_DNA"/>
</dbReference>
<dbReference type="Pfam" id="PF19051">
    <property type="entry name" value="GFO_IDH_MocA_C2"/>
    <property type="match status" value="1"/>
</dbReference>
<dbReference type="OrthoDB" id="9763611at2"/>
<dbReference type="HOGENOM" id="CLU_023194_24_0_0"/>
<reference evidence="4 5" key="1">
    <citation type="journal article" date="2014" name="Genome Announc.">
        <title>Genome Sequence and Methylome of Soil Bacterium Gemmatirosa kalamazoonensis KBS708T, a Member of the Rarely Cultivated Gemmatimonadetes Phylum.</title>
        <authorList>
            <person name="Debruyn J.M."/>
            <person name="Radosevich M."/>
            <person name="Wommack K.E."/>
            <person name="Polson S.W."/>
            <person name="Hauser L.J."/>
            <person name="Fawaz M.N."/>
            <person name="Korlach J."/>
            <person name="Tsai Y.C."/>
        </authorList>
    </citation>
    <scope>NUCLEOTIDE SEQUENCE [LARGE SCALE GENOMIC DNA]</scope>
    <source>
        <strain evidence="4 5">KBS708</strain>
    </source>
</reference>
<gene>
    <name evidence="4" type="ORF">J421_4527</name>
</gene>
<dbReference type="InterPro" id="IPR036291">
    <property type="entry name" value="NAD(P)-bd_dom_sf"/>
</dbReference>
<dbReference type="GO" id="GO:0000166">
    <property type="term" value="F:nucleotide binding"/>
    <property type="evidence" value="ECO:0007669"/>
    <property type="project" value="InterPro"/>
</dbReference>
<dbReference type="InParanoid" id="W0RLV1"/>
<feature type="domain" description="Gfo/Idh/MocA-like oxidoreductase bacterial type C-terminal" evidence="3">
    <location>
        <begin position="300"/>
        <end position="363"/>
    </location>
</feature>
<dbReference type="STRING" id="861299.J421_4527"/>
<dbReference type="Gene3D" id="3.30.360.10">
    <property type="entry name" value="Dihydrodipicolinate Reductase, domain 2"/>
    <property type="match status" value="1"/>
</dbReference>
<evidence type="ECO:0000259" key="3">
    <source>
        <dbReference type="Pfam" id="PF19051"/>
    </source>
</evidence>
<dbReference type="InterPro" id="IPR043906">
    <property type="entry name" value="Gfo/Idh/MocA_OxRdtase_bact_C"/>
</dbReference>